<dbReference type="InterPro" id="IPR050796">
    <property type="entry name" value="SCF_F-box_component"/>
</dbReference>
<dbReference type="OrthoDB" id="5314306at2759"/>
<dbReference type="SMART" id="SM00256">
    <property type="entry name" value="FBOX"/>
    <property type="match status" value="1"/>
</dbReference>
<evidence type="ECO:0000313" key="2">
    <source>
        <dbReference type="EMBL" id="KAJ8429705.1"/>
    </source>
</evidence>
<evidence type="ECO:0000259" key="1">
    <source>
        <dbReference type="PROSITE" id="PS50181"/>
    </source>
</evidence>
<dbReference type="PANTHER" id="PTHR31672">
    <property type="entry name" value="BNACNNG10540D PROTEIN"/>
    <property type="match status" value="1"/>
</dbReference>
<dbReference type="PROSITE" id="PS50181">
    <property type="entry name" value="FBOX"/>
    <property type="match status" value="1"/>
</dbReference>
<dbReference type="NCBIfam" id="TIGR01640">
    <property type="entry name" value="F_box_assoc_1"/>
    <property type="match status" value="1"/>
</dbReference>
<sequence>MLQQKFKLVSFDVRNEAFDYITLPSNDSTCSGCPVAYRNWIGLLDFHGGENYSCSLWVLDKDQMPRTCTKLYTLRLNYSIATKMEITNVELPIELVTEVLSRLPLKSLLRFRCVCKSWKSLISSPDFAHLHLARYHHDSDDNTSIFTLTRGNDRWMLRCSHTFSKITTMCGRNQPDNDFNWPENYYASGYSVNGLLLLSKSRWSEDPKLVRTEIMLCNPVIGKVHKLPTIEFCGTTLGLGFDPSNNDYKVVAIARFPSISVHVYTFSTGTWRSINNYSEGIEYGRYSPNILIEGTIFWVINYYQKGSRMMSFDVKCEVFDYIALPPDDSTCWRYPVVHRKGVGLLDLDLFGSHSCSLWVMEKGHTPWNWSKLYTVDLQGACVPDIICFKKNGRLIFATSKDGVRLYDFETQHMKHLMKSHSFYSRRSFVLKYCTLYKESLVLL</sequence>
<dbReference type="CDD" id="cd22157">
    <property type="entry name" value="F-box_AtFBW1-like"/>
    <property type="match status" value="1"/>
</dbReference>
<evidence type="ECO:0000313" key="3">
    <source>
        <dbReference type="Proteomes" id="UP001153076"/>
    </source>
</evidence>
<organism evidence="2 3">
    <name type="scientific">Carnegiea gigantea</name>
    <dbReference type="NCBI Taxonomy" id="171969"/>
    <lineage>
        <taxon>Eukaryota</taxon>
        <taxon>Viridiplantae</taxon>
        <taxon>Streptophyta</taxon>
        <taxon>Embryophyta</taxon>
        <taxon>Tracheophyta</taxon>
        <taxon>Spermatophyta</taxon>
        <taxon>Magnoliopsida</taxon>
        <taxon>eudicotyledons</taxon>
        <taxon>Gunneridae</taxon>
        <taxon>Pentapetalae</taxon>
        <taxon>Caryophyllales</taxon>
        <taxon>Cactineae</taxon>
        <taxon>Cactaceae</taxon>
        <taxon>Cactoideae</taxon>
        <taxon>Echinocereeae</taxon>
        <taxon>Carnegiea</taxon>
    </lineage>
</organism>
<comment type="caution">
    <text evidence="2">The sequence shown here is derived from an EMBL/GenBank/DDBJ whole genome shotgun (WGS) entry which is preliminary data.</text>
</comment>
<dbReference type="PANTHER" id="PTHR31672:SF10">
    <property type="entry name" value="F-BOX DOMAIN-CONTAINING PROTEIN"/>
    <property type="match status" value="1"/>
</dbReference>
<dbReference type="AlphaFoldDB" id="A0A9Q1Q604"/>
<dbReference type="Pfam" id="PF00646">
    <property type="entry name" value="F-box"/>
    <property type="match status" value="1"/>
</dbReference>
<dbReference type="Pfam" id="PF08268">
    <property type="entry name" value="FBA_3"/>
    <property type="match status" value="1"/>
</dbReference>
<feature type="domain" description="F-box" evidence="1">
    <location>
        <begin position="85"/>
        <end position="132"/>
    </location>
</feature>
<keyword evidence="3" id="KW-1185">Reference proteome</keyword>
<dbReference type="EMBL" id="JAKOGI010000867">
    <property type="protein sequence ID" value="KAJ8429705.1"/>
    <property type="molecule type" value="Genomic_DNA"/>
</dbReference>
<dbReference type="InterPro" id="IPR001810">
    <property type="entry name" value="F-box_dom"/>
</dbReference>
<dbReference type="SUPFAM" id="SSF81383">
    <property type="entry name" value="F-box domain"/>
    <property type="match status" value="1"/>
</dbReference>
<dbReference type="Gene3D" id="1.20.1280.50">
    <property type="match status" value="1"/>
</dbReference>
<accession>A0A9Q1Q604</accession>
<dbReference type="Proteomes" id="UP001153076">
    <property type="component" value="Unassembled WGS sequence"/>
</dbReference>
<dbReference type="InterPro" id="IPR036047">
    <property type="entry name" value="F-box-like_dom_sf"/>
</dbReference>
<dbReference type="InterPro" id="IPR013187">
    <property type="entry name" value="F-box-assoc_dom_typ3"/>
</dbReference>
<gene>
    <name evidence="2" type="ORF">Cgig2_004880</name>
</gene>
<dbReference type="InterPro" id="IPR017451">
    <property type="entry name" value="F-box-assoc_interact_dom"/>
</dbReference>
<proteinExistence type="predicted"/>
<dbReference type="SUPFAM" id="SSF69322">
    <property type="entry name" value="Tricorn protease domain 2"/>
    <property type="match status" value="1"/>
</dbReference>
<name>A0A9Q1Q604_9CARY</name>
<protein>
    <recommendedName>
        <fullName evidence="1">F-box domain-containing protein</fullName>
    </recommendedName>
</protein>
<reference evidence="2" key="1">
    <citation type="submission" date="2022-04" db="EMBL/GenBank/DDBJ databases">
        <title>Carnegiea gigantea Genome sequencing and assembly v2.</title>
        <authorList>
            <person name="Copetti D."/>
            <person name="Sanderson M.J."/>
            <person name="Burquez A."/>
            <person name="Wojciechowski M.F."/>
        </authorList>
    </citation>
    <scope>NUCLEOTIDE SEQUENCE</scope>
    <source>
        <strain evidence="2">SGP5-SGP5p</strain>
        <tissue evidence="2">Aerial part</tissue>
    </source>
</reference>